<dbReference type="Gene3D" id="4.10.60.10">
    <property type="entry name" value="Zinc finger, CCHC-type"/>
    <property type="match status" value="1"/>
</dbReference>
<feature type="domain" description="CCHC-type" evidence="2">
    <location>
        <begin position="186"/>
        <end position="202"/>
    </location>
</feature>
<dbReference type="SMART" id="SM00343">
    <property type="entry name" value="ZnF_C2HC"/>
    <property type="match status" value="2"/>
</dbReference>
<feature type="region of interest" description="Disordered" evidence="1">
    <location>
        <begin position="112"/>
        <end position="157"/>
    </location>
</feature>
<comment type="caution">
    <text evidence="3">The sequence shown here is derived from an EMBL/GenBank/DDBJ whole genome shotgun (WGS) entry which is preliminary data.</text>
</comment>
<evidence type="ECO:0000259" key="2">
    <source>
        <dbReference type="SMART" id="SM00343"/>
    </source>
</evidence>
<sequence>MGRMRRFPAEGGRPPAKHRRPPEEGERRSTYAGGIDGYHQWMREAAGGRRNPQNIHHRPLEKDRKREGRGHSQNGEKKGLKGRLCAGTMRERALARCTGAPEDLARKYTQAEQKMAPEGEGDERGWEKVTSKKKHRTQSLGNAKAPRADPECRRPPLLRTPTGTIQVCCQCLKTGHKAAECRRAITCRRCGGTGHRGASCKVELPTRFPRPPVNHEGPRVITKPLKIECDQMKRAEEERLQIKLRAASMAPEASP</sequence>
<name>A0A9D5H3Q0_9LILI</name>
<reference evidence="3" key="2">
    <citation type="journal article" date="2022" name="Hortic Res">
        <title>The genome of Dioscorea zingiberensis sheds light on the biosynthesis, origin and evolution of the medicinally important diosgenin saponins.</title>
        <authorList>
            <person name="Li Y."/>
            <person name="Tan C."/>
            <person name="Li Z."/>
            <person name="Guo J."/>
            <person name="Li S."/>
            <person name="Chen X."/>
            <person name="Wang C."/>
            <person name="Dai X."/>
            <person name="Yang H."/>
            <person name="Song W."/>
            <person name="Hou L."/>
            <person name="Xu J."/>
            <person name="Tong Z."/>
            <person name="Xu A."/>
            <person name="Yuan X."/>
            <person name="Wang W."/>
            <person name="Yang Q."/>
            <person name="Chen L."/>
            <person name="Sun Z."/>
            <person name="Wang K."/>
            <person name="Pan B."/>
            <person name="Chen J."/>
            <person name="Bao Y."/>
            <person name="Liu F."/>
            <person name="Qi X."/>
            <person name="Gang D.R."/>
            <person name="Wen J."/>
            <person name="Li J."/>
        </authorList>
    </citation>
    <scope>NUCLEOTIDE SEQUENCE</scope>
    <source>
        <strain evidence="3">Dzin_1.0</strain>
    </source>
</reference>
<dbReference type="AlphaFoldDB" id="A0A9D5H3Q0"/>
<evidence type="ECO:0000256" key="1">
    <source>
        <dbReference type="SAM" id="MobiDB-lite"/>
    </source>
</evidence>
<feature type="compositionally biased region" description="Basic and acidic residues" evidence="1">
    <location>
        <begin position="58"/>
        <end position="79"/>
    </location>
</feature>
<protein>
    <recommendedName>
        <fullName evidence="2">CCHC-type domain-containing protein</fullName>
    </recommendedName>
</protein>
<dbReference type="GO" id="GO:0003676">
    <property type="term" value="F:nucleic acid binding"/>
    <property type="evidence" value="ECO:0007669"/>
    <property type="project" value="InterPro"/>
</dbReference>
<gene>
    <name evidence="3" type="ORF">J5N97_029872</name>
</gene>
<feature type="region of interest" description="Disordered" evidence="1">
    <location>
        <begin position="1"/>
        <end position="85"/>
    </location>
</feature>
<reference evidence="3" key="1">
    <citation type="submission" date="2021-03" db="EMBL/GenBank/DDBJ databases">
        <authorList>
            <person name="Li Z."/>
            <person name="Yang C."/>
        </authorList>
    </citation>
    <scope>NUCLEOTIDE SEQUENCE</scope>
    <source>
        <strain evidence="3">Dzin_1.0</strain>
        <tissue evidence="3">Leaf</tissue>
    </source>
</reference>
<organism evidence="3 4">
    <name type="scientific">Dioscorea zingiberensis</name>
    <dbReference type="NCBI Taxonomy" id="325984"/>
    <lineage>
        <taxon>Eukaryota</taxon>
        <taxon>Viridiplantae</taxon>
        <taxon>Streptophyta</taxon>
        <taxon>Embryophyta</taxon>
        <taxon>Tracheophyta</taxon>
        <taxon>Spermatophyta</taxon>
        <taxon>Magnoliopsida</taxon>
        <taxon>Liliopsida</taxon>
        <taxon>Dioscoreales</taxon>
        <taxon>Dioscoreaceae</taxon>
        <taxon>Dioscorea</taxon>
    </lineage>
</organism>
<evidence type="ECO:0000313" key="3">
    <source>
        <dbReference type="EMBL" id="KAJ0962044.1"/>
    </source>
</evidence>
<dbReference type="GO" id="GO:0008270">
    <property type="term" value="F:zinc ion binding"/>
    <property type="evidence" value="ECO:0007669"/>
    <property type="project" value="InterPro"/>
</dbReference>
<proteinExistence type="predicted"/>
<feature type="domain" description="CCHC-type" evidence="2">
    <location>
        <begin position="167"/>
        <end position="183"/>
    </location>
</feature>
<dbReference type="SUPFAM" id="SSF57756">
    <property type="entry name" value="Retrovirus zinc finger-like domains"/>
    <property type="match status" value="1"/>
</dbReference>
<dbReference type="InterPro" id="IPR036875">
    <property type="entry name" value="Znf_CCHC_sf"/>
</dbReference>
<keyword evidence="4" id="KW-1185">Reference proteome</keyword>
<dbReference type="OrthoDB" id="431817at2759"/>
<accession>A0A9D5H3Q0</accession>
<dbReference type="InterPro" id="IPR001878">
    <property type="entry name" value="Znf_CCHC"/>
</dbReference>
<dbReference type="EMBL" id="JAGGNH010000010">
    <property type="protein sequence ID" value="KAJ0962044.1"/>
    <property type="molecule type" value="Genomic_DNA"/>
</dbReference>
<evidence type="ECO:0000313" key="4">
    <source>
        <dbReference type="Proteomes" id="UP001085076"/>
    </source>
</evidence>
<dbReference type="Proteomes" id="UP001085076">
    <property type="component" value="Miscellaneous, Linkage group lg10"/>
</dbReference>